<dbReference type="InterPro" id="IPR019861">
    <property type="entry name" value="PorP/SprF_Bacteroidetes"/>
</dbReference>
<protein>
    <submittedName>
        <fullName evidence="2">Type IX secretion system membrane protein, PorP/SprF family</fullName>
    </submittedName>
</protein>
<dbReference type="OrthoDB" id="1114455at2"/>
<dbReference type="Proteomes" id="UP000186953">
    <property type="component" value="Unassembled WGS sequence"/>
</dbReference>
<evidence type="ECO:0000256" key="1">
    <source>
        <dbReference type="SAM" id="SignalP"/>
    </source>
</evidence>
<reference evidence="3" key="1">
    <citation type="submission" date="2017-01" db="EMBL/GenBank/DDBJ databases">
        <authorList>
            <person name="Varghese N."/>
            <person name="Submissions S."/>
        </authorList>
    </citation>
    <scope>NUCLEOTIDE SEQUENCE [LARGE SCALE GENOMIC DNA]</scope>
    <source>
        <strain evidence="3">DSM 15366</strain>
    </source>
</reference>
<organism evidence="2 3">
    <name type="scientific">Maribacter ulvicola</name>
    <dbReference type="NCBI Taxonomy" id="228959"/>
    <lineage>
        <taxon>Bacteria</taxon>
        <taxon>Pseudomonadati</taxon>
        <taxon>Bacteroidota</taxon>
        <taxon>Flavobacteriia</taxon>
        <taxon>Flavobacteriales</taxon>
        <taxon>Flavobacteriaceae</taxon>
        <taxon>Maribacter</taxon>
    </lineage>
</organism>
<evidence type="ECO:0000313" key="3">
    <source>
        <dbReference type="Proteomes" id="UP000186953"/>
    </source>
</evidence>
<sequence>MDLFHKILVVLIFFSCTLTNAQQDPINTLYRYNMNLINPAYAGADGRTTIGVNVRSQWSNVQGAPETQNLIFDTTLGKNLGMGISAISDKTFIENQTSIALDFSYQVKLGENHDLFFGLKTGFNSYNANTEGLVTYGIQEDPSLMNLDDRLTPNFGAGLYLKHDNYFLSFSIPKILTRDRLEEENGVATLGADKNHFYLAGGMELPLGQNITLKPSSLLRYVEGAPISLDITTFLDFNNYFDLGAAYRVNESVSGMAIFKVSSGMMIGYAYESPFENSIRNIDNGTHEIMLNLKL</sequence>
<gene>
    <name evidence="2" type="ORF">SAMN05421797_11018</name>
</gene>
<dbReference type="AlphaFoldDB" id="A0A1N6ZY75"/>
<feature type="chain" id="PRO_5012275240" evidence="1">
    <location>
        <begin position="22"/>
        <end position="295"/>
    </location>
</feature>
<dbReference type="RefSeq" id="WP_076550836.1">
    <property type="nucleotide sequence ID" value="NZ_FTMA01000010.1"/>
</dbReference>
<dbReference type="EMBL" id="FTMA01000010">
    <property type="protein sequence ID" value="SIR31768.1"/>
    <property type="molecule type" value="Genomic_DNA"/>
</dbReference>
<proteinExistence type="predicted"/>
<dbReference type="Pfam" id="PF11751">
    <property type="entry name" value="PorP_SprF"/>
    <property type="match status" value="1"/>
</dbReference>
<evidence type="ECO:0000313" key="2">
    <source>
        <dbReference type="EMBL" id="SIR31768.1"/>
    </source>
</evidence>
<dbReference type="STRING" id="228959.SAMN05421797_11018"/>
<keyword evidence="1" id="KW-0732">Signal</keyword>
<feature type="signal peptide" evidence="1">
    <location>
        <begin position="1"/>
        <end position="21"/>
    </location>
</feature>
<dbReference type="NCBIfam" id="TIGR03519">
    <property type="entry name" value="T9SS_PorP_fam"/>
    <property type="match status" value="1"/>
</dbReference>
<accession>A0A1N6ZY75</accession>
<name>A0A1N6ZY75_9FLAO</name>
<keyword evidence="3" id="KW-1185">Reference proteome</keyword>